<feature type="modified residue" description="Phosphothreonine; by autocatalysis" evidence="7">
    <location>
        <position position="174"/>
    </location>
</feature>
<dbReference type="GO" id="GO:0140662">
    <property type="term" value="F:ATP-dependent protein folding chaperone"/>
    <property type="evidence" value="ECO:0007669"/>
    <property type="project" value="InterPro"/>
</dbReference>
<keyword evidence="2 7" id="KW-0597">Phosphoprotein</keyword>
<accession>A0AAN4ATB3</accession>
<evidence type="ECO:0000256" key="2">
    <source>
        <dbReference type="ARBA" id="ARBA00022553"/>
    </source>
</evidence>
<dbReference type="InterPro" id="IPR013126">
    <property type="entry name" value="Hsp_70_fam"/>
</dbReference>
<dbReference type="SUPFAM" id="SSF100920">
    <property type="entry name" value="Heat shock protein 70kD (HSP70), peptide-binding domain"/>
    <property type="match status" value="1"/>
</dbReference>
<dbReference type="SUPFAM" id="SSF53067">
    <property type="entry name" value="Actin-like ATPase domain"/>
    <property type="match status" value="2"/>
</dbReference>
<evidence type="ECO:0000256" key="9">
    <source>
        <dbReference type="SAM" id="Coils"/>
    </source>
</evidence>
<dbReference type="Pfam" id="PF00012">
    <property type="entry name" value="HSP70"/>
    <property type="match status" value="1"/>
</dbReference>
<protein>
    <recommendedName>
        <fullName evidence="7">Chaperone protein DnaK</fullName>
    </recommendedName>
    <alternativeName>
        <fullName evidence="7">HSP70</fullName>
    </alternativeName>
    <alternativeName>
        <fullName evidence="7">Heat shock 70 kDa protein</fullName>
    </alternativeName>
    <alternativeName>
        <fullName evidence="7">Heat shock protein 70</fullName>
    </alternativeName>
</protein>
<keyword evidence="6 7" id="KW-0143">Chaperone</keyword>
<dbReference type="PROSITE" id="PS00329">
    <property type="entry name" value="HSP70_2"/>
    <property type="match status" value="1"/>
</dbReference>
<dbReference type="PANTHER" id="PTHR19375">
    <property type="entry name" value="HEAT SHOCK PROTEIN 70KDA"/>
    <property type="match status" value="1"/>
</dbReference>
<dbReference type="NCBIfam" id="NF001413">
    <property type="entry name" value="PRK00290.1"/>
    <property type="match status" value="1"/>
</dbReference>
<dbReference type="PRINTS" id="PR00301">
    <property type="entry name" value="HEATSHOCK70"/>
</dbReference>
<dbReference type="CDD" id="cd10234">
    <property type="entry name" value="ASKHA_NBD_HSP70_DnaK-like"/>
    <property type="match status" value="1"/>
</dbReference>
<dbReference type="InterPro" id="IPR018181">
    <property type="entry name" value="Heat_shock_70_CS"/>
</dbReference>
<dbReference type="SUPFAM" id="SSF100934">
    <property type="entry name" value="Heat shock protein 70kD (HSP70), C-terminal subdomain"/>
    <property type="match status" value="1"/>
</dbReference>
<gene>
    <name evidence="7 11" type="primary">dnaK</name>
    <name evidence="11" type="ORF">HMPREF1127_0751</name>
</gene>
<keyword evidence="5 7" id="KW-0346">Stress response</keyword>
<dbReference type="InterPro" id="IPR029048">
    <property type="entry name" value="HSP70_C_sf"/>
</dbReference>
<dbReference type="PROSITE" id="PS01036">
    <property type="entry name" value="HSP70_3"/>
    <property type="match status" value="1"/>
</dbReference>
<dbReference type="AlphaFoldDB" id="A0AAN4ATB3"/>
<keyword evidence="3 7" id="KW-0547">Nucleotide-binding</keyword>
<dbReference type="FunFam" id="2.60.34.10:FF:000014">
    <property type="entry name" value="Chaperone protein DnaK HSP70"/>
    <property type="match status" value="1"/>
</dbReference>
<dbReference type="GO" id="GO:0005524">
    <property type="term" value="F:ATP binding"/>
    <property type="evidence" value="ECO:0007669"/>
    <property type="project" value="UniProtKB-UniRule"/>
</dbReference>
<reference evidence="11 12" key="1">
    <citation type="submission" date="2012-07" db="EMBL/GenBank/DDBJ databases">
        <authorList>
            <person name="Durkin A.S."/>
            <person name="McCorrison J."/>
            <person name="Torralba M."/>
            <person name="Gillis M."/>
            <person name="Methe B."/>
            <person name="Sutton G."/>
            <person name="Nelson K.E."/>
        </authorList>
    </citation>
    <scope>NUCLEOTIDE SEQUENCE [LARGE SCALE GENOMIC DNA]</scope>
    <source>
        <strain evidence="11 12">Fnf 1007</strain>
    </source>
</reference>
<feature type="compositionally biased region" description="Low complexity" evidence="10">
    <location>
        <begin position="577"/>
        <end position="591"/>
    </location>
</feature>
<dbReference type="FunFam" id="1.20.1270.10:FF:000001">
    <property type="entry name" value="Molecular chaperone DnaK"/>
    <property type="match status" value="1"/>
</dbReference>
<dbReference type="Gene3D" id="3.30.420.40">
    <property type="match status" value="2"/>
</dbReference>
<dbReference type="InterPro" id="IPR012725">
    <property type="entry name" value="Chaperone_DnaK"/>
</dbReference>
<comment type="induction">
    <text evidence="7">By stress conditions e.g. heat shock.</text>
</comment>
<dbReference type="EMBL" id="ALKK01000035">
    <property type="protein sequence ID" value="EJU18043.1"/>
    <property type="molecule type" value="Genomic_DNA"/>
</dbReference>
<evidence type="ECO:0000256" key="6">
    <source>
        <dbReference type="ARBA" id="ARBA00023186"/>
    </source>
</evidence>
<dbReference type="Gene3D" id="3.90.640.10">
    <property type="entry name" value="Actin, Chain A, domain 4"/>
    <property type="match status" value="1"/>
</dbReference>
<evidence type="ECO:0000256" key="4">
    <source>
        <dbReference type="ARBA" id="ARBA00022840"/>
    </source>
</evidence>
<evidence type="ECO:0000256" key="8">
    <source>
        <dbReference type="RuleBase" id="RU003322"/>
    </source>
</evidence>
<dbReference type="PROSITE" id="PS00297">
    <property type="entry name" value="HSP70_1"/>
    <property type="match status" value="1"/>
</dbReference>
<dbReference type="InterPro" id="IPR043129">
    <property type="entry name" value="ATPase_NBD"/>
</dbReference>
<evidence type="ECO:0000256" key="10">
    <source>
        <dbReference type="SAM" id="MobiDB-lite"/>
    </source>
</evidence>
<dbReference type="Proteomes" id="UP000003120">
    <property type="component" value="Unassembled WGS sequence"/>
</dbReference>
<evidence type="ECO:0000313" key="12">
    <source>
        <dbReference type="Proteomes" id="UP000003120"/>
    </source>
</evidence>
<dbReference type="Gene3D" id="1.20.1270.10">
    <property type="match status" value="1"/>
</dbReference>
<comment type="caution">
    <text evidence="11">The sequence shown here is derived from an EMBL/GenBank/DDBJ whole genome shotgun (WGS) entry which is preliminary data.</text>
</comment>
<dbReference type="NCBIfam" id="TIGR02350">
    <property type="entry name" value="prok_dnaK"/>
    <property type="match status" value="1"/>
</dbReference>
<dbReference type="InterPro" id="IPR029047">
    <property type="entry name" value="HSP70_peptide-bd_sf"/>
</dbReference>
<comment type="similarity">
    <text evidence="1 7 8">Belongs to the heat shock protein 70 family.</text>
</comment>
<sequence length="608" mass="65072">MAKIIGIDLGTTNSCVAIMEGGSATIIPNAEGARTTPSVVNIKDNGETIVGEIAKRQAVTNPNSTVSSIKTHMGSDYKVEIFGKKYTPQEISAKTLQKLKKDAEAYLGEEVKEAVITVPAYFTDAQRQATKDAGTIAGLEVKRIINEPTAAALAYGLEKKKEEKVLVFDLGGGTFDVSILEIADGVIEVISTAGNNHLGGDDFDKKIIDWMVAEFKKETGLDLSNDKMAYQRLKDAAEKAKKELSTMMETPISLPFITMDATGPKHLEMKLTRAKFNDLTRDLVEATQGPTKTALSDAGLQPGEINEVLLVGGSTRIPAVQEWVESYFGKKPNKGINPDEVVAAGAAIQGGVLMGDVKDVLLLDVTPLSLGIETLGGVFTKMIEKNTTIPVKKAQVYSTAVDNQPAVTINVLQGERSRAADNHKLGEFNLEGIPAAPRGVPQIEVTFDIDANGIVHVSAKDLGTGKENKVTISGSTNLSKEEIDRMTKEAEANAAEDKKFEELVAARNQADMLISSTEKSMKDHADKLGEEDKKNIEAAIEELKKVKDGDSKEAIDQAVEKLSQAAHKFAEELYKDAQAQAQQQGAAGAAGSTSGNNNEDVAEAEVVD</sequence>
<evidence type="ECO:0000256" key="5">
    <source>
        <dbReference type="ARBA" id="ARBA00023016"/>
    </source>
</evidence>
<dbReference type="GeneID" id="75076705"/>
<proteinExistence type="evidence at transcript level"/>
<dbReference type="FunFam" id="3.90.640.10:FF:000003">
    <property type="entry name" value="Molecular chaperone DnaK"/>
    <property type="match status" value="1"/>
</dbReference>
<comment type="function">
    <text evidence="7">Acts as a chaperone.</text>
</comment>
<dbReference type="RefSeq" id="WP_005961193.1">
    <property type="nucleotide sequence ID" value="NZ_ALKK01000035.1"/>
</dbReference>
<feature type="region of interest" description="Disordered" evidence="10">
    <location>
        <begin position="576"/>
        <end position="608"/>
    </location>
</feature>
<evidence type="ECO:0000256" key="3">
    <source>
        <dbReference type="ARBA" id="ARBA00022741"/>
    </source>
</evidence>
<evidence type="ECO:0000256" key="7">
    <source>
        <dbReference type="HAMAP-Rule" id="MF_00332"/>
    </source>
</evidence>
<evidence type="ECO:0000313" key="11">
    <source>
        <dbReference type="EMBL" id="EJU18043.1"/>
    </source>
</evidence>
<keyword evidence="9" id="KW-0175">Coiled coil</keyword>
<dbReference type="Gene3D" id="2.60.34.10">
    <property type="entry name" value="Substrate Binding Domain Of DNAk, Chain A, domain 1"/>
    <property type="match status" value="1"/>
</dbReference>
<dbReference type="FunFam" id="3.30.420.40:FF:000071">
    <property type="entry name" value="Molecular chaperone DnaK"/>
    <property type="match status" value="1"/>
</dbReference>
<keyword evidence="4 7" id="KW-0067">ATP-binding</keyword>
<organism evidence="11 12">
    <name type="scientific">Fusobacterium necrophorum subsp. funduliforme Fnf 1007</name>
    <dbReference type="NCBI Taxonomy" id="1161424"/>
    <lineage>
        <taxon>Bacteria</taxon>
        <taxon>Fusobacteriati</taxon>
        <taxon>Fusobacteriota</taxon>
        <taxon>Fusobacteriia</taxon>
        <taxon>Fusobacteriales</taxon>
        <taxon>Fusobacteriaceae</taxon>
        <taxon>Fusobacterium</taxon>
    </lineage>
</organism>
<dbReference type="GO" id="GO:0051082">
    <property type="term" value="F:unfolded protein binding"/>
    <property type="evidence" value="ECO:0007669"/>
    <property type="project" value="InterPro"/>
</dbReference>
<evidence type="ECO:0000256" key="1">
    <source>
        <dbReference type="ARBA" id="ARBA00007381"/>
    </source>
</evidence>
<dbReference type="HAMAP" id="MF_00332">
    <property type="entry name" value="DnaK"/>
    <property type="match status" value="1"/>
</dbReference>
<feature type="coiled-coil region" evidence="9">
    <location>
        <begin position="223"/>
        <end position="250"/>
    </location>
</feature>
<name>A0AAN4ATB3_9FUSO</name>